<dbReference type="Pfam" id="PF13561">
    <property type="entry name" value="adh_short_C2"/>
    <property type="match status" value="1"/>
</dbReference>
<dbReference type="CDD" id="cd05358">
    <property type="entry name" value="GlcDH_SDR_c"/>
    <property type="match status" value="1"/>
</dbReference>
<protein>
    <submittedName>
        <fullName evidence="2">Glucose 1-dehydrogenase</fullName>
    </submittedName>
</protein>
<dbReference type="PRINTS" id="PR00081">
    <property type="entry name" value="GDHRDH"/>
</dbReference>
<gene>
    <name evidence="2" type="ORF">SAMN04488121_104477</name>
</gene>
<dbReference type="GO" id="GO:0016616">
    <property type="term" value="F:oxidoreductase activity, acting on the CH-OH group of donors, NAD or NADP as acceptor"/>
    <property type="evidence" value="ECO:0007669"/>
    <property type="project" value="TreeGrafter"/>
</dbReference>
<dbReference type="SUPFAM" id="SSF51735">
    <property type="entry name" value="NAD(P)-binding Rossmann-fold domains"/>
    <property type="match status" value="1"/>
</dbReference>
<accession>A0A1G7URH3</accession>
<dbReference type="Gene3D" id="3.40.50.720">
    <property type="entry name" value="NAD(P)-binding Rossmann-like Domain"/>
    <property type="match status" value="1"/>
</dbReference>
<evidence type="ECO:0000313" key="2">
    <source>
        <dbReference type="EMBL" id="SDG49948.1"/>
    </source>
</evidence>
<sequence>MKAPWLHHGAFFFAGILFDPLEENLAMGKLLDGQIALVTGSSSGIGAAIAIALGEAGAKVVVNHHSDKSLNGAEEVLEKIKAAGSDGFIRQCDISKEEEVRAMFAEIFSRYGTVDIVVANAGIQQDASLLDMTLEQWNKVISTNLTGQFLCAREAAREFKRRGVVEGRSRAAGKIICMSSVHEVIPWSGHVNYAASKGGVKLLMQSMAQELAPYKIRVNSLAPGAIKTRINEDAWDTPEDEKKLLELIPYGRVGVPEDVAKAAVWLASDESDYVTGTTLFVDGGMTLYPGFADNG</sequence>
<dbReference type="InterPro" id="IPR020904">
    <property type="entry name" value="Sc_DH/Rdtase_CS"/>
</dbReference>
<dbReference type="NCBIfam" id="NF005559">
    <property type="entry name" value="PRK07231.1"/>
    <property type="match status" value="1"/>
</dbReference>
<dbReference type="PROSITE" id="PS00061">
    <property type="entry name" value="ADH_SHORT"/>
    <property type="match status" value="1"/>
</dbReference>
<dbReference type="PANTHER" id="PTHR42760">
    <property type="entry name" value="SHORT-CHAIN DEHYDROGENASES/REDUCTASES FAMILY MEMBER"/>
    <property type="match status" value="1"/>
</dbReference>
<dbReference type="InterPro" id="IPR002347">
    <property type="entry name" value="SDR_fam"/>
</dbReference>
<dbReference type="PRINTS" id="PR00080">
    <property type="entry name" value="SDRFAMILY"/>
</dbReference>
<dbReference type="FunFam" id="3.40.50.720:FF:000084">
    <property type="entry name" value="Short-chain dehydrogenase reductase"/>
    <property type="match status" value="1"/>
</dbReference>
<name>A0A1G7URH3_CHIFI</name>
<comment type="similarity">
    <text evidence="1">Belongs to the short-chain dehydrogenases/reductases (SDR) family.</text>
</comment>
<evidence type="ECO:0000256" key="1">
    <source>
        <dbReference type="ARBA" id="ARBA00006484"/>
    </source>
</evidence>
<dbReference type="PANTHER" id="PTHR42760:SF132">
    <property type="entry name" value="SHORT-CHAIN DEHYDROGENASE_REDUCTASE FAMILY PROTEIN"/>
    <property type="match status" value="1"/>
</dbReference>
<reference evidence="2 3" key="1">
    <citation type="submission" date="2016-10" db="EMBL/GenBank/DDBJ databases">
        <authorList>
            <person name="de Groot N.N."/>
        </authorList>
    </citation>
    <scope>NUCLEOTIDE SEQUENCE [LARGE SCALE GENOMIC DNA]</scope>
    <source>
        <strain evidence="2 3">DSM 527</strain>
    </source>
</reference>
<evidence type="ECO:0000313" key="3">
    <source>
        <dbReference type="Proteomes" id="UP000199045"/>
    </source>
</evidence>
<dbReference type="STRING" id="104663.SAMN04488121_104477"/>
<dbReference type="AlphaFoldDB" id="A0A1G7URH3"/>
<proteinExistence type="inferred from homology"/>
<dbReference type="InterPro" id="IPR036291">
    <property type="entry name" value="NAD(P)-bd_dom_sf"/>
</dbReference>
<dbReference type="EMBL" id="FNBN01000004">
    <property type="protein sequence ID" value="SDG49948.1"/>
    <property type="molecule type" value="Genomic_DNA"/>
</dbReference>
<organism evidence="2 3">
    <name type="scientific">Chitinophaga filiformis</name>
    <name type="common">Myxococcus filiformis</name>
    <name type="synonym">Flexibacter filiformis</name>
    <dbReference type="NCBI Taxonomy" id="104663"/>
    <lineage>
        <taxon>Bacteria</taxon>
        <taxon>Pseudomonadati</taxon>
        <taxon>Bacteroidota</taxon>
        <taxon>Chitinophagia</taxon>
        <taxon>Chitinophagales</taxon>
        <taxon>Chitinophagaceae</taxon>
        <taxon>Chitinophaga</taxon>
    </lineage>
</organism>
<dbReference type="Proteomes" id="UP000199045">
    <property type="component" value="Unassembled WGS sequence"/>
</dbReference>